<accession>A0A061R8F4</accession>
<evidence type="ECO:0000256" key="1">
    <source>
        <dbReference type="SAM" id="MobiDB-lite"/>
    </source>
</evidence>
<name>A0A061R8F4_9CHLO</name>
<feature type="compositionally biased region" description="Low complexity" evidence="1">
    <location>
        <begin position="19"/>
        <end position="32"/>
    </location>
</feature>
<organism evidence="2">
    <name type="scientific">Tetraselmis sp. GSL018</name>
    <dbReference type="NCBI Taxonomy" id="582737"/>
    <lineage>
        <taxon>Eukaryota</taxon>
        <taxon>Viridiplantae</taxon>
        <taxon>Chlorophyta</taxon>
        <taxon>core chlorophytes</taxon>
        <taxon>Chlorodendrophyceae</taxon>
        <taxon>Chlorodendrales</taxon>
        <taxon>Chlorodendraceae</taxon>
        <taxon>Tetraselmis</taxon>
    </lineage>
</organism>
<reference evidence="2" key="1">
    <citation type="submission" date="2014-05" db="EMBL/GenBank/DDBJ databases">
        <title>The transcriptome of the halophilic microalga Tetraselmis sp. GSL018 isolated from the Great Salt Lake, Utah.</title>
        <authorList>
            <person name="Jinkerson R.E."/>
            <person name="D'Adamo S."/>
            <person name="Posewitz M.C."/>
        </authorList>
    </citation>
    <scope>NUCLEOTIDE SEQUENCE</scope>
    <source>
        <strain evidence="2">GSL018</strain>
    </source>
</reference>
<evidence type="ECO:0000313" key="2">
    <source>
        <dbReference type="EMBL" id="JAC66786.1"/>
    </source>
</evidence>
<dbReference type="EMBL" id="GBEZ01019821">
    <property type="protein sequence ID" value="JAC66786.1"/>
    <property type="molecule type" value="Transcribed_RNA"/>
</dbReference>
<proteinExistence type="predicted"/>
<protein>
    <submittedName>
        <fullName evidence="2">Uncharacterized protein</fullName>
    </submittedName>
</protein>
<sequence>MRGKRGPPENSPAGKEAVAPPAALLTNAPPGTTRGGAEQQRALARPLSPFLAQGTRWADRVRPTRAAASPRRSRPSKEAIGCHEAEEQRADQHRHPGRQLQVLAESVPVLRYLPLAVRLGEGGAEHPQVVIAVKAVPPRTPAPLWVGRRAPALAFWLGVEAPSIAPRSARQTLGNNNNSTSYA</sequence>
<dbReference type="AlphaFoldDB" id="A0A061R8F4"/>
<feature type="region of interest" description="Disordered" evidence="1">
    <location>
        <begin position="1"/>
        <end position="80"/>
    </location>
</feature>
<gene>
    <name evidence="2" type="ORF">TSPGSL018_12800</name>
</gene>